<dbReference type="HOGENOM" id="CLU_1876888_0_0_1"/>
<proteinExistence type="predicted"/>
<dbReference type="GO" id="GO:0005634">
    <property type="term" value="C:nucleus"/>
    <property type="evidence" value="ECO:0007669"/>
    <property type="project" value="UniProtKB-SubCell"/>
</dbReference>
<evidence type="ECO:0000313" key="5">
    <source>
        <dbReference type="Proteomes" id="UP000011081"/>
    </source>
</evidence>
<dbReference type="InterPro" id="IPR036388">
    <property type="entry name" value="WH-like_DNA-bd_sf"/>
</dbReference>
<dbReference type="PANTHER" id="PTHR11829:SF411">
    <property type="entry name" value="FORKHEAD BOX PROTEIN L2"/>
    <property type="match status" value="1"/>
</dbReference>
<evidence type="ECO:0000256" key="2">
    <source>
        <dbReference type="PROSITE-ProRule" id="PRU00089"/>
    </source>
</evidence>
<feature type="DNA-binding region" description="Fork-head" evidence="2">
    <location>
        <begin position="8"/>
        <end position="103"/>
    </location>
</feature>
<comment type="subcellular location">
    <subcellularLocation>
        <location evidence="2">Nucleus</location>
    </subcellularLocation>
</comment>
<keyword evidence="5" id="KW-1185">Reference proteome</keyword>
<organism evidence="4 5">
    <name type="scientific">Vavraia culicis (isolate floridensis)</name>
    <name type="common">Microsporidian parasite</name>
    <dbReference type="NCBI Taxonomy" id="948595"/>
    <lineage>
        <taxon>Eukaryota</taxon>
        <taxon>Fungi</taxon>
        <taxon>Fungi incertae sedis</taxon>
        <taxon>Microsporidia</taxon>
        <taxon>Pleistophoridae</taxon>
        <taxon>Vavraia</taxon>
    </lineage>
</organism>
<sequence length="136" mass="16455">MPKNIRVHKDFTYYTIIKEAIRSSPHKKMTSNQIFQYIQSKHPNLFLVSNSMTWKGNIRQLLSKNPEFVKIRKEKSAKLHYWMFVPRREIEMMEKVEDRVWERYAGDMKDKVLCLAPECIIDLEYENESERGRNKK</sequence>
<dbReference type="GO" id="GO:0000981">
    <property type="term" value="F:DNA-binding transcription factor activity, RNA polymerase II-specific"/>
    <property type="evidence" value="ECO:0007669"/>
    <property type="project" value="TreeGrafter"/>
</dbReference>
<dbReference type="OMA" id="ERYAGDM"/>
<protein>
    <recommendedName>
        <fullName evidence="3">Fork-head domain-containing protein</fullName>
    </recommendedName>
</protein>
<dbReference type="GO" id="GO:0000978">
    <property type="term" value="F:RNA polymerase II cis-regulatory region sequence-specific DNA binding"/>
    <property type="evidence" value="ECO:0007669"/>
    <property type="project" value="TreeGrafter"/>
</dbReference>
<dbReference type="SUPFAM" id="SSF46785">
    <property type="entry name" value="Winged helix' DNA-binding domain"/>
    <property type="match status" value="1"/>
</dbReference>
<dbReference type="RefSeq" id="XP_008075365.1">
    <property type="nucleotide sequence ID" value="XM_008077174.1"/>
</dbReference>
<evidence type="ECO:0000256" key="1">
    <source>
        <dbReference type="ARBA" id="ARBA00023125"/>
    </source>
</evidence>
<dbReference type="PANTHER" id="PTHR11829">
    <property type="entry name" value="FORKHEAD BOX PROTEIN"/>
    <property type="match status" value="1"/>
</dbReference>
<evidence type="ECO:0000259" key="3">
    <source>
        <dbReference type="PROSITE" id="PS50039"/>
    </source>
</evidence>
<dbReference type="EMBL" id="GL877460">
    <property type="protein sequence ID" value="ELA46154.1"/>
    <property type="molecule type" value="Genomic_DNA"/>
</dbReference>
<dbReference type="SMART" id="SM00339">
    <property type="entry name" value="FH"/>
    <property type="match status" value="1"/>
</dbReference>
<dbReference type="GeneID" id="19880219"/>
<dbReference type="AlphaFoldDB" id="L2GR95"/>
<keyword evidence="1 2" id="KW-0238">DNA-binding</keyword>
<keyword evidence="2" id="KW-0539">Nucleus</keyword>
<evidence type="ECO:0000313" key="4">
    <source>
        <dbReference type="EMBL" id="ELA46154.1"/>
    </source>
</evidence>
<dbReference type="Proteomes" id="UP000011081">
    <property type="component" value="Unassembled WGS sequence"/>
</dbReference>
<name>L2GR95_VAVCU</name>
<dbReference type="PROSITE" id="PS50039">
    <property type="entry name" value="FORK_HEAD_3"/>
    <property type="match status" value="1"/>
</dbReference>
<dbReference type="InterPro" id="IPR050211">
    <property type="entry name" value="FOX_domain-containing"/>
</dbReference>
<dbReference type="Gene3D" id="1.10.10.10">
    <property type="entry name" value="Winged helix-like DNA-binding domain superfamily/Winged helix DNA-binding domain"/>
    <property type="match status" value="1"/>
</dbReference>
<dbReference type="GO" id="GO:0009653">
    <property type="term" value="P:anatomical structure morphogenesis"/>
    <property type="evidence" value="ECO:0007669"/>
    <property type="project" value="TreeGrafter"/>
</dbReference>
<dbReference type="Pfam" id="PF00250">
    <property type="entry name" value="Forkhead"/>
    <property type="match status" value="1"/>
</dbReference>
<accession>L2GR95</accession>
<dbReference type="InterPro" id="IPR001766">
    <property type="entry name" value="Fork_head_dom"/>
</dbReference>
<dbReference type="InterPro" id="IPR036390">
    <property type="entry name" value="WH_DNA-bd_sf"/>
</dbReference>
<reference evidence="5" key="1">
    <citation type="submission" date="2011-03" db="EMBL/GenBank/DDBJ databases">
        <title>The genome sequence of Vavraia culicis strain floridensis.</title>
        <authorList>
            <consortium name="The Broad Institute Genome Sequencing Platform"/>
            <person name="Cuomo C."/>
            <person name="Becnel J."/>
            <person name="Sanscrainte N."/>
            <person name="Young S.K."/>
            <person name="Zeng Q."/>
            <person name="Gargeya S."/>
            <person name="Fitzgerald M."/>
            <person name="Haas B."/>
            <person name="Abouelleil A."/>
            <person name="Alvarado L."/>
            <person name="Arachchi H.M."/>
            <person name="Berlin A."/>
            <person name="Chapman S.B."/>
            <person name="Gearin G."/>
            <person name="Goldberg J."/>
            <person name="Griggs A."/>
            <person name="Gujja S."/>
            <person name="Hansen M."/>
            <person name="Heiman D."/>
            <person name="Howarth C."/>
            <person name="Larimer J."/>
            <person name="Lui A."/>
            <person name="MacDonald P.J.P."/>
            <person name="McCowen C."/>
            <person name="Montmayeur A."/>
            <person name="Murphy C."/>
            <person name="Neiman D."/>
            <person name="Pearson M."/>
            <person name="Priest M."/>
            <person name="Roberts A."/>
            <person name="Saif S."/>
            <person name="Shea T."/>
            <person name="Sisk P."/>
            <person name="Stolte C."/>
            <person name="Sykes S."/>
            <person name="Wortman J."/>
            <person name="Nusbaum C."/>
            <person name="Birren B."/>
        </authorList>
    </citation>
    <scope>NUCLEOTIDE SEQUENCE [LARGE SCALE GENOMIC DNA]</scope>
    <source>
        <strain evidence="5">floridensis</strain>
    </source>
</reference>
<dbReference type="STRING" id="948595.L2GR95"/>
<feature type="domain" description="Fork-head" evidence="3">
    <location>
        <begin position="8"/>
        <end position="103"/>
    </location>
</feature>
<dbReference type="GO" id="GO:0030154">
    <property type="term" value="P:cell differentiation"/>
    <property type="evidence" value="ECO:0007669"/>
    <property type="project" value="TreeGrafter"/>
</dbReference>
<dbReference type="InParanoid" id="L2GR95"/>
<gene>
    <name evidence="4" type="ORF">VCUG_02356</name>
</gene>
<dbReference type="OrthoDB" id="5954824at2759"/>
<dbReference type="VEuPathDB" id="MicrosporidiaDB:VCUG_02356"/>